<organism evidence="1 2">
    <name type="scientific">Nitrobacter winogradskyi</name>
    <name type="common">Nitrobacter agilis</name>
    <dbReference type="NCBI Taxonomy" id="913"/>
    <lineage>
        <taxon>Bacteria</taxon>
        <taxon>Pseudomonadati</taxon>
        <taxon>Pseudomonadota</taxon>
        <taxon>Alphaproteobacteria</taxon>
        <taxon>Hyphomicrobiales</taxon>
        <taxon>Nitrobacteraceae</taxon>
        <taxon>Nitrobacter</taxon>
    </lineage>
</organism>
<dbReference type="EMBL" id="BJNF01000002">
    <property type="protein sequence ID" value="GEC14330.1"/>
    <property type="molecule type" value="Genomic_DNA"/>
</dbReference>
<dbReference type="InterPro" id="IPR011739">
    <property type="entry name" value="GTA_rcc01693"/>
</dbReference>
<sequence>MKPFPWAAAMGFGFGVLRLAPDVFWRMTPRELAQAVQAIRGPATTPLARGELDDLLARFPDAPRKGESDD</sequence>
<reference evidence="1 2" key="1">
    <citation type="submission" date="2019-06" db="EMBL/GenBank/DDBJ databases">
        <title>Whole genome shotgun sequence of Nitrobacter winogradskyi NBRC 14297.</title>
        <authorList>
            <person name="Hosoyama A."/>
            <person name="Uohara A."/>
            <person name="Ohji S."/>
            <person name="Ichikawa N."/>
        </authorList>
    </citation>
    <scope>NUCLEOTIDE SEQUENCE [LARGE SCALE GENOMIC DNA]</scope>
    <source>
        <strain evidence="1 2">NBRC 14297</strain>
    </source>
</reference>
<protein>
    <recommendedName>
        <fullName evidence="3">Phage tail assembly chaperone</fullName>
    </recommendedName>
</protein>
<name>A0A4Y3W8J8_NITWI</name>
<proteinExistence type="predicted"/>
<dbReference type="OrthoDB" id="7582980at2"/>
<dbReference type="Proteomes" id="UP000318825">
    <property type="component" value="Unassembled WGS sequence"/>
</dbReference>
<dbReference type="InterPro" id="IPR019056">
    <property type="entry name" value="Phage_TAC_6"/>
</dbReference>
<comment type="caution">
    <text evidence="1">The sequence shown here is derived from an EMBL/GenBank/DDBJ whole genome shotgun (WGS) entry which is preliminary data.</text>
</comment>
<evidence type="ECO:0000313" key="2">
    <source>
        <dbReference type="Proteomes" id="UP000318825"/>
    </source>
</evidence>
<dbReference type="AlphaFoldDB" id="A0A4Y3W8J8"/>
<dbReference type="NCBIfam" id="TIGR02216">
    <property type="entry name" value="phage_TIGR02216"/>
    <property type="match status" value="1"/>
</dbReference>
<gene>
    <name evidence="1" type="ORF">NWI01_02220</name>
</gene>
<evidence type="ECO:0008006" key="3">
    <source>
        <dbReference type="Google" id="ProtNLM"/>
    </source>
</evidence>
<accession>A0A4Y3W8J8</accession>
<dbReference type="Pfam" id="PF09550">
    <property type="entry name" value="Phage_TAC_6"/>
    <property type="match status" value="1"/>
</dbReference>
<dbReference type="RefSeq" id="WP_141381895.1">
    <property type="nucleotide sequence ID" value="NZ_BJNF01000002.1"/>
</dbReference>
<evidence type="ECO:0000313" key="1">
    <source>
        <dbReference type="EMBL" id="GEC14330.1"/>
    </source>
</evidence>